<evidence type="ECO:0000259" key="1">
    <source>
        <dbReference type="Pfam" id="PF12671"/>
    </source>
</evidence>
<gene>
    <name evidence="2" type="ORF">KQI89_09195</name>
</gene>
<keyword evidence="3" id="KW-1185">Reference proteome</keyword>
<sequence length="399" mass="45349">MEVLSMKRKTCILTLFLTLLFTTVTIRGSNAAQTNKVSEETKKELQELISSIYNARSTSFISGDLSILPSYFDTSNKFGRWALEHEVKRVKYLRDWATQRNMAFTEVTSEPNLKRITPTNKGFKIAIDEYYKFKYVYKDDEDPIENVFGVGIAHSLELIKKEDKWLVYSDWYTDCFEDALKAYSGEIKEDVHSTEGTKFQLPNCPKTKIIPSQVPKGQYDRFKAVEYADKYCGIPWASGYEKKYNKKYKNFTGIGGNCTNYVSQCLGDKEEGGGLKFDGAWYCVYNKYDGASGSTAWVNADGFKNYLLHSGRGRLIKKGTFNALAIPSNDNPCAAVSKLEIGDVICYAKGSDIDHFAIVTGFDSHGYPLINSHTTDRYHVPWDLGWGDKNISFYLIHLR</sequence>
<dbReference type="PANTHER" id="PTHR40032">
    <property type="entry name" value="EXPORTED PROTEIN-RELATED"/>
    <property type="match status" value="1"/>
</dbReference>
<proteinExistence type="predicted"/>
<evidence type="ECO:0000313" key="3">
    <source>
        <dbReference type="Proteomes" id="UP000736583"/>
    </source>
</evidence>
<evidence type="ECO:0000313" key="2">
    <source>
        <dbReference type="EMBL" id="MBU5591942.1"/>
    </source>
</evidence>
<dbReference type="EMBL" id="JAHLQL010000002">
    <property type="protein sequence ID" value="MBU5591942.1"/>
    <property type="molecule type" value="Genomic_DNA"/>
</dbReference>
<reference evidence="2 3" key="1">
    <citation type="submission" date="2021-06" db="EMBL/GenBank/DDBJ databases">
        <authorList>
            <person name="Sun Q."/>
            <person name="Li D."/>
        </authorList>
    </citation>
    <scope>NUCLEOTIDE SEQUENCE [LARGE SCALE GENOMIC DNA]</scope>
    <source>
        <strain evidence="2 3">MSJ-4</strain>
    </source>
</reference>
<dbReference type="Proteomes" id="UP000736583">
    <property type="component" value="Unassembled WGS sequence"/>
</dbReference>
<dbReference type="Pfam" id="PF12671">
    <property type="entry name" value="Amidase_6"/>
    <property type="match status" value="1"/>
</dbReference>
<comment type="caution">
    <text evidence="2">The sequence shown here is derived from an EMBL/GenBank/DDBJ whole genome shotgun (WGS) entry which is preliminary data.</text>
</comment>
<protein>
    <submittedName>
        <fullName evidence="2">Amidase domain-containing protein</fullName>
    </submittedName>
</protein>
<feature type="domain" description="Putative amidase" evidence="1">
    <location>
        <begin position="218"/>
        <end position="396"/>
    </location>
</feature>
<name>A0ABS6F0C0_9CLOT</name>
<dbReference type="PANTHER" id="PTHR40032:SF1">
    <property type="entry name" value="EXPORTED PROTEIN"/>
    <property type="match status" value="1"/>
</dbReference>
<accession>A0ABS6F0C0</accession>
<organism evidence="2 3">
    <name type="scientific">Clostridium simiarum</name>
    <dbReference type="NCBI Taxonomy" id="2841506"/>
    <lineage>
        <taxon>Bacteria</taxon>
        <taxon>Bacillati</taxon>
        <taxon>Bacillota</taxon>
        <taxon>Clostridia</taxon>
        <taxon>Eubacteriales</taxon>
        <taxon>Clostridiaceae</taxon>
        <taxon>Clostridium</taxon>
    </lineage>
</organism>
<dbReference type="InterPro" id="IPR024301">
    <property type="entry name" value="Amidase_6"/>
</dbReference>